<dbReference type="OrthoDB" id="9814760at2"/>
<keyword evidence="4" id="KW-0812">Transmembrane</keyword>
<dbReference type="PANTHER" id="PTHR10272:SF0">
    <property type="entry name" value="PLATELET-ACTIVATING FACTOR ACETYLHYDROLASE"/>
    <property type="match status" value="1"/>
</dbReference>
<proteinExistence type="predicted"/>
<keyword evidence="6" id="KW-1185">Reference proteome</keyword>
<keyword evidence="2" id="KW-0442">Lipid degradation</keyword>
<organism evidence="5 6">
    <name type="scientific">Bacillus gaemokensis</name>
    <dbReference type="NCBI Taxonomy" id="574375"/>
    <lineage>
        <taxon>Bacteria</taxon>
        <taxon>Bacillati</taxon>
        <taxon>Bacillota</taxon>
        <taxon>Bacilli</taxon>
        <taxon>Bacillales</taxon>
        <taxon>Bacillaceae</taxon>
        <taxon>Bacillus</taxon>
        <taxon>Bacillus cereus group</taxon>
    </lineage>
</organism>
<feature type="transmembrane region" description="Helical" evidence="4">
    <location>
        <begin position="52"/>
        <end position="72"/>
    </location>
</feature>
<evidence type="ECO:0000313" key="6">
    <source>
        <dbReference type="Proteomes" id="UP000027778"/>
    </source>
</evidence>
<evidence type="ECO:0000256" key="1">
    <source>
        <dbReference type="ARBA" id="ARBA00022801"/>
    </source>
</evidence>
<protein>
    <submittedName>
        <fullName evidence="5">Uncharacterized protein</fullName>
    </submittedName>
</protein>
<comment type="caution">
    <text evidence="5">The sequence shown here is derived from an EMBL/GenBank/DDBJ whole genome shotgun (WGS) entry which is preliminary data.</text>
</comment>
<dbReference type="Pfam" id="PF03403">
    <property type="entry name" value="PAF-AH_p_II"/>
    <property type="match status" value="1"/>
</dbReference>
<evidence type="ECO:0000256" key="3">
    <source>
        <dbReference type="ARBA" id="ARBA00023098"/>
    </source>
</evidence>
<dbReference type="InterPro" id="IPR029058">
    <property type="entry name" value="AB_hydrolase_fold"/>
</dbReference>
<feature type="transmembrane region" description="Helical" evidence="4">
    <location>
        <begin position="29"/>
        <end position="46"/>
    </location>
</feature>
<evidence type="ECO:0000313" key="5">
    <source>
        <dbReference type="EMBL" id="KEK23494.1"/>
    </source>
</evidence>
<evidence type="ECO:0000256" key="2">
    <source>
        <dbReference type="ARBA" id="ARBA00022963"/>
    </source>
</evidence>
<dbReference type="Gene3D" id="3.40.50.1820">
    <property type="entry name" value="alpha/beta hydrolase"/>
    <property type="match status" value="1"/>
</dbReference>
<dbReference type="STRING" id="574375.AZF08_15370"/>
<dbReference type="PANTHER" id="PTHR10272">
    <property type="entry name" value="PLATELET-ACTIVATING FACTOR ACETYLHYDROLASE"/>
    <property type="match status" value="1"/>
</dbReference>
<name>A0A073K889_9BACI</name>
<feature type="transmembrane region" description="Helical" evidence="4">
    <location>
        <begin position="6"/>
        <end position="22"/>
    </location>
</feature>
<accession>A0A073K889</accession>
<dbReference type="RefSeq" id="WP_033675487.1">
    <property type="nucleotide sequence ID" value="NZ_JOTM01000015.1"/>
</dbReference>
<dbReference type="SUPFAM" id="SSF53474">
    <property type="entry name" value="alpha/beta-Hydrolases"/>
    <property type="match status" value="1"/>
</dbReference>
<keyword evidence="1" id="KW-0378">Hydrolase</keyword>
<keyword evidence="4" id="KW-0472">Membrane</keyword>
<dbReference type="EMBL" id="JOTM01000015">
    <property type="protein sequence ID" value="KEK23494.1"/>
    <property type="molecule type" value="Genomic_DNA"/>
</dbReference>
<evidence type="ECO:0000256" key="4">
    <source>
        <dbReference type="SAM" id="Phobius"/>
    </source>
</evidence>
<dbReference type="Proteomes" id="UP000027778">
    <property type="component" value="Unassembled WGS sequence"/>
</dbReference>
<reference evidence="5 6" key="1">
    <citation type="submission" date="2014-06" db="EMBL/GenBank/DDBJ databases">
        <title>Draft genome sequence of Bacillus gaemokensis JCM 15801 (MCCC 1A00707).</title>
        <authorList>
            <person name="Lai Q."/>
            <person name="Liu Y."/>
            <person name="Shao Z."/>
        </authorList>
    </citation>
    <scope>NUCLEOTIDE SEQUENCE [LARGE SCALE GENOMIC DNA]</scope>
    <source>
        <strain evidence="5 6">JCM 15801</strain>
    </source>
</reference>
<keyword evidence="3" id="KW-0443">Lipid metabolism</keyword>
<keyword evidence="4" id="KW-1133">Transmembrane helix</keyword>
<dbReference type="GO" id="GO:0016042">
    <property type="term" value="P:lipid catabolic process"/>
    <property type="evidence" value="ECO:0007669"/>
    <property type="project" value="UniProtKB-KW"/>
</dbReference>
<feature type="transmembrane region" description="Helical" evidence="4">
    <location>
        <begin position="84"/>
        <end position="106"/>
    </location>
</feature>
<dbReference type="AlphaFoldDB" id="A0A073K889"/>
<dbReference type="GO" id="GO:0003847">
    <property type="term" value="F:1-alkyl-2-acetylglycerophosphocholine esterase activity"/>
    <property type="evidence" value="ECO:0007669"/>
    <property type="project" value="TreeGrafter"/>
</dbReference>
<dbReference type="eggNOG" id="COG4188">
    <property type="taxonomic scope" value="Bacteria"/>
</dbReference>
<sequence>MRLLEALLIICSILLLYISFSKRVTQKNRIFLCVISSLILILQLLYEGYRWQLFFVYMISIVLILLIMFCKSKRFLGIKIWKQFIYILYCIAFVFILFSVCAAIYLPVFTLPKPDGLYPVGTQTFHLVDNARDEVLTENIQDKRELMMQVWYPAQNMKDKKRKLLFPEDKGIFNKYMQSFSGKLSVPKFTLDYWKYIKSNSYEETESLSVRNPYPVVLISHGLGTSNRLHYAQAENLASHGFVVVAIDHTYSTAATAFPDGKVTGFRTALNLDNFYEDGSKLGKIWTEDIGFVINQLEKMNSGIIQSKFKGNIDMNNIGVMGHSFGGATALNAMYVNEKVKAGINMDGSLYELELKQSLKKPFMLMETEDFMLNREKIEGKIHSDGEIKPKQLSEDKFNMIRQQKEKEYQRIDQVLADGGIMISIKGTAHYNFTDLQLFSDLIKLTKMTGEIDGQRGMYIVNQYVLDFFNKHLKGTEGQLISGPNANFPEVKFLNNEKVTLKKE</sequence>
<gene>
    <name evidence="5" type="ORF">BAGA_08350</name>
</gene>